<evidence type="ECO:0000256" key="6">
    <source>
        <dbReference type="ARBA" id="ARBA00022490"/>
    </source>
</evidence>
<dbReference type="SMART" id="SM01130">
    <property type="entry name" value="DHDPS"/>
    <property type="match status" value="1"/>
</dbReference>
<dbReference type="GO" id="GO:0008747">
    <property type="term" value="F:N-acetylneuraminate lyase activity"/>
    <property type="evidence" value="ECO:0007669"/>
    <property type="project" value="UniProtKB-EC"/>
</dbReference>
<gene>
    <name evidence="13" type="ORF">ACJMK2_038299</name>
</gene>
<dbReference type="PANTHER" id="PTHR12128">
    <property type="entry name" value="DIHYDRODIPICOLINATE SYNTHASE"/>
    <property type="match status" value="1"/>
</dbReference>
<evidence type="ECO:0000256" key="12">
    <source>
        <dbReference type="PIRSR" id="PIRSR001365-2"/>
    </source>
</evidence>
<dbReference type="InterPro" id="IPR013785">
    <property type="entry name" value="Aldolase_TIM"/>
</dbReference>
<evidence type="ECO:0000256" key="1">
    <source>
        <dbReference type="ARBA" id="ARBA00004496"/>
    </source>
</evidence>
<keyword evidence="14" id="KW-1185">Reference proteome</keyword>
<evidence type="ECO:0000256" key="7">
    <source>
        <dbReference type="ARBA" id="ARBA00023239"/>
    </source>
</evidence>
<evidence type="ECO:0000256" key="4">
    <source>
        <dbReference type="ARBA" id="ARBA00011881"/>
    </source>
</evidence>
<accession>A0ABD3W8K8</accession>
<dbReference type="Pfam" id="PF00701">
    <property type="entry name" value="DHDPS"/>
    <property type="match status" value="2"/>
</dbReference>
<comment type="caution">
    <text evidence="13">The sequence shown here is derived from an EMBL/GenBank/DDBJ whole genome shotgun (WGS) entry which is preliminary data.</text>
</comment>
<sequence length="298" mass="32677">MQGGIKTSVILGLSRNFKGYATGAKHLRQISHGVHVGDLIAAPVTPFRTDGEINYDKFDACLSCLEKWNFNGLFVNGTLSEGMNQSQEERKLSAEKWVEVARDRMPVMVHVGTGNLKDSRYLAEHAQEIGATAFAALPPTYHKPASVVNIPEFLRLADKCIPNLAGVKHTSPELPALVNCARACNGKFNILTGTLEQYLPSLSLGIEGVITAPYLGKIFYNIRQAFRSGDMEKAQKYQTQALLIDNITKKYGGGISLAKQIFAIASSIDVGNARLPLNNKSLAPERLNHLKEELRDLL</sequence>
<protein>
    <recommendedName>
        <fullName evidence="5">N-acetylneuraminate lyase</fullName>
        <ecNumber evidence="5">4.1.3.3</ecNumber>
    </recommendedName>
</protein>
<feature type="binding site" evidence="12">
    <location>
        <position position="210"/>
    </location>
    <ligand>
        <name>pyruvate</name>
        <dbReference type="ChEBI" id="CHEBI:15361"/>
    </ligand>
</feature>
<dbReference type="EMBL" id="JBJQND010000007">
    <property type="protein sequence ID" value="KAL3870222.1"/>
    <property type="molecule type" value="Genomic_DNA"/>
</dbReference>
<keyword evidence="6" id="KW-0963">Cytoplasm</keyword>
<dbReference type="Gene3D" id="3.20.20.70">
    <property type="entry name" value="Aldolase class I"/>
    <property type="match status" value="2"/>
</dbReference>
<dbReference type="InterPro" id="IPR002220">
    <property type="entry name" value="DapA-like"/>
</dbReference>
<keyword evidence="7 11" id="KW-0456">Lyase</keyword>
<evidence type="ECO:0000256" key="8">
    <source>
        <dbReference type="ARBA" id="ARBA00023270"/>
    </source>
</evidence>
<dbReference type="AlphaFoldDB" id="A0ABD3W8K8"/>
<comment type="catalytic activity">
    <reaction evidence="10">
        <text>aceneuramate = aldehydo-N-acetyl-D-mannosamine + pyruvate</text>
        <dbReference type="Rhea" id="RHEA:23296"/>
        <dbReference type="ChEBI" id="CHEBI:15361"/>
        <dbReference type="ChEBI" id="CHEBI:17122"/>
        <dbReference type="ChEBI" id="CHEBI:173083"/>
        <dbReference type="EC" id="4.1.3.3"/>
    </reaction>
</comment>
<reference evidence="13 14" key="1">
    <citation type="submission" date="2024-11" db="EMBL/GenBank/DDBJ databases">
        <title>Chromosome-level genome assembly of the freshwater bivalve Anodonta woodiana.</title>
        <authorList>
            <person name="Chen X."/>
        </authorList>
    </citation>
    <scope>NUCLEOTIDE SEQUENCE [LARGE SCALE GENOMIC DNA]</scope>
    <source>
        <strain evidence="13">MN2024</strain>
        <tissue evidence="13">Gills</tissue>
    </source>
</reference>
<evidence type="ECO:0000256" key="2">
    <source>
        <dbReference type="ARBA" id="ARBA00004878"/>
    </source>
</evidence>
<evidence type="ECO:0000256" key="9">
    <source>
        <dbReference type="ARBA" id="ARBA00023277"/>
    </source>
</evidence>
<evidence type="ECO:0000256" key="11">
    <source>
        <dbReference type="PIRNR" id="PIRNR001365"/>
    </source>
</evidence>
<keyword evidence="9" id="KW-0119">Carbohydrate metabolism</keyword>
<comment type="subunit">
    <text evidence="4">Homotetramer.</text>
</comment>
<comment type="subcellular location">
    <subcellularLocation>
        <location evidence="1">Cytoplasm</location>
    </subcellularLocation>
</comment>
<dbReference type="PIRSF" id="PIRSF001365">
    <property type="entry name" value="DHDPS"/>
    <property type="match status" value="1"/>
</dbReference>
<evidence type="ECO:0000256" key="5">
    <source>
        <dbReference type="ARBA" id="ARBA00012911"/>
    </source>
</evidence>
<evidence type="ECO:0000256" key="3">
    <source>
        <dbReference type="ARBA" id="ARBA00006324"/>
    </source>
</evidence>
<dbReference type="PANTHER" id="PTHR12128:SF21">
    <property type="entry name" value="N-ACETYLNEURAMINATE LYASE"/>
    <property type="match status" value="1"/>
</dbReference>
<dbReference type="Proteomes" id="UP001634394">
    <property type="component" value="Unassembled WGS sequence"/>
</dbReference>
<comment type="pathway">
    <text evidence="2">Amino-sugar metabolism; N-acetylneuraminate degradation.</text>
</comment>
<dbReference type="EC" id="4.1.3.3" evidence="5"/>
<proteinExistence type="inferred from homology"/>
<dbReference type="SUPFAM" id="SSF51569">
    <property type="entry name" value="Aldolase"/>
    <property type="match status" value="1"/>
</dbReference>
<dbReference type="GO" id="GO:0005737">
    <property type="term" value="C:cytoplasm"/>
    <property type="evidence" value="ECO:0007669"/>
    <property type="project" value="UniProtKB-SubCell"/>
</dbReference>
<comment type="similarity">
    <text evidence="3">Belongs to the DapA family. NanA subfamily.</text>
</comment>
<evidence type="ECO:0000256" key="10">
    <source>
        <dbReference type="ARBA" id="ARBA00044906"/>
    </source>
</evidence>
<keyword evidence="8" id="KW-0704">Schiff base</keyword>
<evidence type="ECO:0000313" key="13">
    <source>
        <dbReference type="EMBL" id="KAL3870222.1"/>
    </source>
</evidence>
<evidence type="ECO:0000313" key="14">
    <source>
        <dbReference type="Proteomes" id="UP001634394"/>
    </source>
</evidence>
<name>A0ABD3W8K8_SINWO</name>
<organism evidence="13 14">
    <name type="scientific">Sinanodonta woodiana</name>
    <name type="common">Chinese pond mussel</name>
    <name type="synonym">Anodonta woodiana</name>
    <dbReference type="NCBI Taxonomy" id="1069815"/>
    <lineage>
        <taxon>Eukaryota</taxon>
        <taxon>Metazoa</taxon>
        <taxon>Spiralia</taxon>
        <taxon>Lophotrochozoa</taxon>
        <taxon>Mollusca</taxon>
        <taxon>Bivalvia</taxon>
        <taxon>Autobranchia</taxon>
        <taxon>Heteroconchia</taxon>
        <taxon>Palaeoheterodonta</taxon>
        <taxon>Unionida</taxon>
        <taxon>Unionoidea</taxon>
        <taxon>Unionidae</taxon>
        <taxon>Unioninae</taxon>
        <taxon>Sinanodonta</taxon>
    </lineage>
</organism>